<feature type="transmembrane region" description="Helical" evidence="1">
    <location>
        <begin position="42"/>
        <end position="68"/>
    </location>
</feature>
<name>Q6L2Z3_PICTO</name>
<feature type="transmembrane region" description="Helical" evidence="1">
    <location>
        <begin position="293"/>
        <end position="313"/>
    </location>
</feature>
<feature type="transmembrane region" description="Helical" evidence="1">
    <location>
        <begin position="169"/>
        <end position="187"/>
    </location>
</feature>
<feature type="transmembrane region" description="Helical" evidence="1">
    <location>
        <begin position="141"/>
        <end position="163"/>
    </location>
</feature>
<dbReference type="AlphaFoldDB" id="Q6L2Z3"/>
<evidence type="ECO:0000313" key="4">
    <source>
        <dbReference type="Proteomes" id="UP000000438"/>
    </source>
</evidence>
<dbReference type="InterPro" id="IPR020846">
    <property type="entry name" value="MFS_dom"/>
</dbReference>
<dbReference type="HOGENOM" id="CLU_726883_0_0_2"/>
<dbReference type="PANTHER" id="PTHR23531:SF1">
    <property type="entry name" value="QUINOLENE RESISTANCE PROTEIN NORA"/>
    <property type="match status" value="1"/>
</dbReference>
<reference evidence="3 4" key="1">
    <citation type="journal article" date="2004" name="Proc. Natl. Acad. Sci. U.S.A.">
        <title>Genome sequence of Picrophilus torridus and its implications for life around pH 0.</title>
        <authorList>
            <person name="Futterer O."/>
            <person name="Angelov A."/>
            <person name="Liesegang H."/>
            <person name="Gottschalk G."/>
            <person name="Schleper C."/>
            <person name="Schepers B."/>
            <person name="Dock C."/>
            <person name="Antranikian G."/>
            <person name="Liebl W."/>
        </authorList>
    </citation>
    <scope>NUCLEOTIDE SEQUENCE [LARGE SCALE GENOMIC DNA]</scope>
    <source>
        <strain evidence="4">ATCC 700027 / DSM 9790 / JCM 10055 / NBRC 100828</strain>
    </source>
</reference>
<feature type="transmembrane region" description="Helical" evidence="1">
    <location>
        <begin position="207"/>
        <end position="231"/>
    </location>
</feature>
<keyword evidence="1" id="KW-1133">Transmembrane helix</keyword>
<feature type="transmembrane region" description="Helical" evidence="1">
    <location>
        <begin position="104"/>
        <end position="129"/>
    </location>
</feature>
<dbReference type="Proteomes" id="UP000000438">
    <property type="component" value="Chromosome"/>
</dbReference>
<dbReference type="PANTHER" id="PTHR23531">
    <property type="entry name" value="QUINOLENE RESISTANCE PROTEIN NORA"/>
    <property type="match status" value="1"/>
</dbReference>
<feature type="transmembrane region" description="Helical" evidence="1">
    <location>
        <begin position="362"/>
        <end position="381"/>
    </location>
</feature>
<dbReference type="RefSeq" id="WP_011176874.1">
    <property type="nucleotide sequence ID" value="NC_005877.1"/>
</dbReference>
<dbReference type="GO" id="GO:0022857">
    <property type="term" value="F:transmembrane transporter activity"/>
    <property type="evidence" value="ECO:0007669"/>
    <property type="project" value="InterPro"/>
</dbReference>
<gene>
    <name evidence="3" type="ordered locus">PTO0073</name>
</gene>
<dbReference type="InterPro" id="IPR036259">
    <property type="entry name" value="MFS_trans_sf"/>
</dbReference>
<evidence type="ECO:0000313" key="3">
    <source>
        <dbReference type="EMBL" id="AAT42658.1"/>
    </source>
</evidence>
<keyword evidence="1" id="KW-0472">Membrane</keyword>
<feature type="transmembrane region" description="Helical" evidence="1">
    <location>
        <begin position="268"/>
        <end position="287"/>
    </location>
</feature>
<dbReference type="PATRIC" id="fig|263820.9.peg.86"/>
<dbReference type="InParanoid" id="Q6L2Z3"/>
<feature type="transmembrane region" description="Helical" evidence="1">
    <location>
        <begin position="334"/>
        <end position="356"/>
    </location>
</feature>
<dbReference type="OrthoDB" id="34376at2157"/>
<feature type="transmembrane region" description="Helical" evidence="1">
    <location>
        <begin position="80"/>
        <end position="98"/>
    </location>
</feature>
<dbReference type="STRING" id="263820.PTO0073"/>
<proteinExistence type="predicted"/>
<keyword evidence="1" id="KW-0812">Transmembrane</keyword>
<protein>
    <submittedName>
        <fullName evidence="3">Transporter</fullName>
    </submittedName>
</protein>
<feature type="transmembrane region" description="Helical" evidence="1">
    <location>
        <begin position="243"/>
        <end position="261"/>
    </location>
</feature>
<dbReference type="KEGG" id="pto:PTO0073"/>
<sequence length="398" mass="45296">MNKLNKSKHLFLLYSIILILMALSMRSTNNMVVTTVPLLSKYVLHFSYVLTALVTAIIYLGTVLATSFLNPLMNSKLRKYIFVLANFMLTIFLILYYISNNISVFIISFLIGISYGIILPNIITSASLYPDSTGRERLLSIYSVGLSLSLVFGPSLESFLLTIIGYRTIFLFFAPIGIIGFIASFFISFPENRNEKHGASVKHNKGLWTSILTITTYNVPFAALTVFLAIFAETRFHVSSFMAYLPFVFFFTVSFFTRIYLSIRPIKNIRYAIIIAPAITIMALILFPFLPNYYAFIAVMMLLGIPHGSIFPISTIEISRGSSIEERNAINSYFYSYNMSLFMIVPLLFAVIIPYIGFQETFAILIIPVIISVLIIIKKYWKDDEIFGINTRRYKNTF</sequence>
<evidence type="ECO:0000256" key="1">
    <source>
        <dbReference type="SAM" id="Phobius"/>
    </source>
</evidence>
<evidence type="ECO:0000259" key="2">
    <source>
        <dbReference type="PROSITE" id="PS50850"/>
    </source>
</evidence>
<feature type="domain" description="Major facilitator superfamily (MFS) profile" evidence="2">
    <location>
        <begin position="10"/>
        <end position="384"/>
    </location>
</feature>
<dbReference type="EMBL" id="AE017261">
    <property type="protein sequence ID" value="AAT42658.1"/>
    <property type="molecule type" value="Genomic_DNA"/>
</dbReference>
<dbReference type="eggNOG" id="arCOG03660">
    <property type="taxonomic scope" value="Archaea"/>
</dbReference>
<dbReference type="InterPro" id="IPR011701">
    <property type="entry name" value="MFS"/>
</dbReference>
<dbReference type="SUPFAM" id="SSF103473">
    <property type="entry name" value="MFS general substrate transporter"/>
    <property type="match status" value="1"/>
</dbReference>
<dbReference type="InterPro" id="IPR052714">
    <property type="entry name" value="MFS_Exporter"/>
</dbReference>
<accession>Q6L2Z3</accession>
<organism evidence="3 4">
    <name type="scientific">Picrophilus torridus (strain ATCC 700027 / DSM 9790 / JCM 10055 / NBRC 100828 / KAW 2/3)</name>
    <dbReference type="NCBI Taxonomy" id="1122961"/>
    <lineage>
        <taxon>Archaea</taxon>
        <taxon>Methanobacteriati</taxon>
        <taxon>Thermoplasmatota</taxon>
        <taxon>Thermoplasmata</taxon>
        <taxon>Thermoplasmatales</taxon>
        <taxon>Picrophilaceae</taxon>
        <taxon>Picrophilus</taxon>
    </lineage>
</organism>
<dbReference type="Gene3D" id="1.20.1250.20">
    <property type="entry name" value="MFS general substrate transporter like domains"/>
    <property type="match status" value="1"/>
</dbReference>
<dbReference type="PaxDb" id="263820-PTO0073"/>
<dbReference type="PROSITE" id="PS50850">
    <property type="entry name" value="MFS"/>
    <property type="match status" value="1"/>
</dbReference>
<dbReference type="Pfam" id="PF07690">
    <property type="entry name" value="MFS_1"/>
    <property type="match status" value="1"/>
</dbReference>
<dbReference type="GeneID" id="2844997"/>